<dbReference type="Proteomes" id="UP001183176">
    <property type="component" value="Unassembled WGS sequence"/>
</dbReference>
<dbReference type="PROSITE" id="PS50949">
    <property type="entry name" value="HTH_GNTR"/>
    <property type="match status" value="1"/>
</dbReference>
<gene>
    <name evidence="5" type="ORF">RM423_20370</name>
</gene>
<comment type="caution">
    <text evidence="5">The sequence shown here is derived from an EMBL/GenBank/DDBJ whole genome shotgun (WGS) entry which is preliminary data.</text>
</comment>
<dbReference type="Pfam" id="PF07729">
    <property type="entry name" value="FCD"/>
    <property type="match status" value="1"/>
</dbReference>
<keyword evidence="1" id="KW-0805">Transcription regulation</keyword>
<sequence length="237" mass="26285">MSSLPQLSSPTLADQAYIALRDAIVDGRLARGEKITERGLGELLNISPTPVREAMRRLEQDRLVEHRGPRSVHIAHFDDAEIADISTIESTLRSLAARFAAARASETQLQRMASALEAADAIRGELLAQHGLSDREVQAGVDKVWARLREFHEVLDEACGSPMLLHMLRMVDAFDSGERRRVLRTEVRADPGATDARYRHHRAIYEAVVAGDGPKAEQLMLAHSHAAALPRLRSRRP</sequence>
<dbReference type="InterPro" id="IPR036388">
    <property type="entry name" value="WH-like_DNA-bd_sf"/>
</dbReference>
<dbReference type="CDD" id="cd07377">
    <property type="entry name" value="WHTH_GntR"/>
    <property type="match status" value="1"/>
</dbReference>
<evidence type="ECO:0000256" key="2">
    <source>
        <dbReference type="ARBA" id="ARBA00023125"/>
    </source>
</evidence>
<evidence type="ECO:0000256" key="3">
    <source>
        <dbReference type="ARBA" id="ARBA00023163"/>
    </source>
</evidence>
<dbReference type="EMBL" id="JAVREH010000049">
    <property type="protein sequence ID" value="MDT0263733.1"/>
    <property type="molecule type" value="Genomic_DNA"/>
</dbReference>
<keyword evidence="6" id="KW-1185">Reference proteome</keyword>
<name>A0ABU2JFG3_9ACTN</name>
<dbReference type="InterPro" id="IPR000524">
    <property type="entry name" value="Tscrpt_reg_HTH_GntR"/>
</dbReference>
<dbReference type="Gene3D" id="1.10.10.10">
    <property type="entry name" value="Winged helix-like DNA-binding domain superfamily/Winged helix DNA-binding domain"/>
    <property type="match status" value="1"/>
</dbReference>
<dbReference type="InterPro" id="IPR008920">
    <property type="entry name" value="TF_FadR/GntR_C"/>
</dbReference>
<protein>
    <submittedName>
        <fullName evidence="5">GntR family transcriptional regulator</fullName>
    </submittedName>
</protein>
<dbReference type="RefSeq" id="WP_311424878.1">
    <property type="nucleotide sequence ID" value="NZ_JAVREH010000049.1"/>
</dbReference>
<evidence type="ECO:0000259" key="4">
    <source>
        <dbReference type="PROSITE" id="PS50949"/>
    </source>
</evidence>
<reference evidence="6" key="1">
    <citation type="submission" date="2023-07" db="EMBL/GenBank/DDBJ databases">
        <title>30 novel species of actinomycetes from the DSMZ collection.</title>
        <authorList>
            <person name="Nouioui I."/>
        </authorList>
    </citation>
    <scope>NUCLEOTIDE SEQUENCE [LARGE SCALE GENOMIC DNA]</scope>
    <source>
        <strain evidence="6">DSM 44399</strain>
    </source>
</reference>
<dbReference type="Gene3D" id="1.20.120.530">
    <property type="entry name" value="GntR ligand-binding domain-like"/>
    <property type="match status" value="1"/>
</dbReference>
<dbReference type="SMART" id="SM00895">
    <property type="entry name" value="FCD"/>
    <property type="match status" value="1"/>
</dbReference>
<evidence type="ECO:0000313" key="6">
    <source>
        <dbReference type="Proteomes" id="UP001183176"/>
    </source>
</evidence>
<accession>A0ABU2JFG3</accession>
<dbReference type="Pfam" id="PF00392">
    <property type="entry name" value="GntR"/>
    <property type="match status" value="1"/>
</dbReference>
<dbReference type="SUPFAM" id="SSF46785">
    <property type="entry name" value="Winged helix' DNA-binding domain"/>
    <property type="match status" value="1"/>
</dbReference>
<keyword evidence="2" id="KW-0238">DNA-binding</keyword>
<evidence type="ECO:0000313" key="5">
    <source>
        <dbReference type="EMBL" id="MDT0263733.1"/>
    </source>
</evidence>
<organism evidence="5 6">
    <name type="scientific">Jatrophihabitans lederbergiae</name>
    <dbReference type="NCBI Taxonomy" id="3075547"/>
    <lineage>
        <taxon>Bacteria</taxon>
        <taxon>Bacillati</taxon>
        <taxon>Actinomycetota</taxon>
        <taxon>Actinomycetes</taxon>
        <taxon>Jatrophihabitantales</taxon>
        <taxon>Jatrophihabitantaceae</taxon>
        <taxon>Jatrophihabitans</taxon>
    </lineage>
</organism>
<dbReference type="InterPro" id="IPR036390">
    <property type="entry name" value="WH_DNA-bd_sf"/>
</dbReference>
<evidence type="ECO:0000256" key="1">
    <source>
        <dbReference type="ARBA" id="ARBA00023015"/>
    </source>
</evidence>
<keyword evidence="3" id="KW-0804">Transcription</keyword>
<dbReference type="PANTHER" id="PTHR43537:SF5">
    <property type="entry name" value="UXU OPERON TRANSCRIPTIONAL REGULATOR"/>
    <property type="match status" value="1"/>
</dbReference>
<feature type="domain" description="HTH gntR-type" evidence="4">
    <location>
        <begin position="10"/>
        <end position="77"/>
    </location>
</feature>
<proteinExistence type="predicted"/>
<dbReference type="SUPFAM" id="SSF48008">
    <property type="entry name" value="GntR ligand-binding domain-like"/>
    <property type="match status" value="1"/>
</dbReference>
<dbReference type="SMART" id="SM00345">
    <property type="entry name" value="HTH_GNTR"/>
    <property type="match status" value="1"/>
</dbReference>
<dbReference type="PANTHER" id="PTHR43537">
    <property type="entry name" value="TRANSCRIPTIONAL REGULATOR, GNTR FAMILY"/>
    <property type="match status" value="1"/>
</dbReference>
<dbReference type="InterPro" id="IPR011711">
    <property type="entry name" value="GntR_C"/>
</dbReference>